<proteinExistence type="predicted"/>
<name>A0A232F2S1_9HYME</name>
<gene>
    <name evidence="1" type="ORF">TSAR_014905</name>
</gene>
<dbReference type="EMBL" id="NNAY01001146">
    <property type="protein sequence ID" value="OXU24985.1"/>
    <property type="molecule type" value="Genomic_DNA"/>
</dbReference>
<dbReference type="Proteomes" id="UP000215335">
    <property type="component" value="Unassembled WGS sequence"/>
</dbReference>
<protein>
    <submittedName>
        <fullName evidence="1">Uncharacterized protein</fullName>
    </submittedName>
</protein>
<keyword evidence="2" id="KW-1185">Reference proteome</keyword>
<sequence>MVHFVSKDLILYTGTIKLIADQEDLAKAGAEVRDVIIKINRKRYIFSLVITNKAGDEMKPSDVNKCLNMLKELILEKKLRSFWIARTGELTDTLSRRSLVQRFKEVFHNGNTIAITFCYGMECVKHYHQSIAGQY</sequence>
<reference evidence="1 2" key="1">
    <citation type="journal article" date="2017" name="Curr. Biol.">
        <title>The Evolution of Venom by Co-option of Single-Copy Genes.</title>
        <authorList>
            <person name="Martinson E.O."/>
            <person name="Mrinalini"/>
            <person name="Kelkar Y.D."/>
            <person name="Chang C.H."/>
            <person name="Werren J.H."/>
        </authorList>
    </citation>
    <scope>NUCLEOTIDE SEQUENCE [LARGE SCALE GENOMIC DNA]</scope>
    <source>
        <strain evidence="1 2">Alberta</strain>
        <tissue evidence="1">Whole body</tissue>
    </source>
</reference>
<organism evidence="1 2">
    <name type="scientific">Trichomalopsis sarcophagae</name>
    <dbReference type="NCBI Taxonomy" id="543379"/>
    <lineage>
        <taxon>Eukaryota</taxon>
        <taxon>Metazoa</taxon>
        <taxon>Ecdysozoa</taxon>
        <taxon>Arthropoda</taxon>
        <taxon>Hexapoda</taxon>
        <taxon>Insecta</taxon>
        <taxon>Pterygota</taxon>
        <taxon>Neoptera</taxon>
        <taxon>Endopterygota</taxon>
        <taxon>Hymenoptera</taxon>
        <taxon>Apocrita</taxon>
        <taxon>Proctotrupomorpha</taxon>
        <taxon>Chalcidoidea</taxon>
        <taxon>Pteromalidae</taxon>
        <taxon>Pteromalinae</taxon>
        <taxon>Trichomalopsis</taxon>
    </lineage>
</organism>
<dbReference type="AlphaFoldDB" id="A0A232F2S1"/>
<dbReference type="OrthoDB" id="441971at2759"/>
<accession>A0A232F2S1</accession>
<evidence type="ECO:0000313" key="2">
    <source>
        <dbReference type="Proteomes" id="UP000215335"/>
    </source>
</evidence>
<evidence type="ECO:0000313" key="1">
    <source>
        <dbReference type="EMBL" id="OXU24985.1"/>
    </source>
</evidence>
<comment type="caution">
    <text evidence="1">The sequence shown here is derived from an EMBL/GenBank/DDBJ whole genome shotgun (WGS) entry which is preliminary data.</text>
</comment>